<dbReference type="Pfam" id="PF01148">
    <property type="entry name" value="CTP_transf_1"/>
    <property type="match status" value="1"/>
</dbReference>
<keyword evidence="7 13" id="KW-0548">Nucleotidyltransferase</keyword>
<feature type="region of interest" description="Disordered" evidence="14">
    <location>
        <begin position="1"/>
        <end position="57"/>
    </location>
</feature>
<dbReference type="UniPathway" id="UPA00557">
    <property type="reaction ID" value="UER00614"/>
</dbReference>
<feature type="transmembrane region" description="Helical" evidence="15">
    <location>
        <begin position="353"/>
        <end position="373"/>
    </location>
</feature>
<protein>
    <recommendedName>
        <fullName evidence="13">Phosphatidate cytidylyltransferase</fullName>
        <ecNumber evidence="13">2.7.7.41</ecNumber>
    </recommendedName>
</protein>
<evidence type="ECO:0000256" key="2">
    <source>
        <dbReference type="ARBA" id="ARBA00010185"/>
    </source>
</evidence>
<feature type="compositionally biased region" description="Low complexity" evidence="14">
    <location>
        <begin position="143"/>
        <end position="152"/>
    </location>
</feature>
<keyword evidence="12" id="KW-1208">Phospholipid metabolism</keyword>
<keyword evidence="4" id="KW-0444">Lipid biosynthesis</keyword>
<evidence type="ECO:0000256" key="5">
    <source>
        <dbReference type="ARBA" id="ARBA00022679"/>
    </source>
</evidence>
<dbReference type="Proteomes" id="UP000051952">
    <property type="component" value="Unassembled WGS sequence"/>
</dbReference>
<comment type="pathway">
    <text evidence="13">Phospholipid metabolism; CDP-diacylglycerol biosynthesis; CDP-diacylglycerol from sn-glycerol 3-phosphate: step 3/3.</text>
</comment>
<reference evidence="17" key="1">
    <citation type="submission" date="2015-09" db="EMBL/GenBank/DDBJ databases">
        <authorList>
            <consortium name="Pathogen Informatics"/>
        </authorList>
    </citation>
    <scope>NUCLEOTIDE SEQUENCE [LARGE SCALE GENOMIC DNA]</scope>
    <source>
        <strain evidence="17">Lake Konstanz</strain>
    </source>
</reference>
<feature type="region of interest" description="Disordered" evidence="14">
    <location>
        <begin position="125"/>
        <end position="155"/>
    </location>
</feature>
<dbReference type="GO" id="GO:0004605">
    <property type="term" value="F:phosphatidate cytidylyltransferase activity"/>
    <property type="evidence" value="ECO:0007669"/>
    <property type="project" value="UniProtKB-EC"/>
</dbReference>
<dbReference type="GO" id="GO:0005886">
    <property type="term" value="C:plasma membrane"/>
    <property type="evidence" value="ECO:0007669"/>
    <property type="project" value="UniProtKB-SubCell"/>
</dbReference>
<dbReference type="PANTHER" id="PTHR46382:SF1">
    <property type="entry name" value="PHOSPHATIDATE CYTIDYLYLTRANSFERASE"/>
    <property type="match status" value="1"/>
</dbReference>
<feature type="transmembrane region" description="Helical" evidence="15">
    <location>
        <begin position="310"/>
        <end position="332"/>
    </location>
</feature>
<evidence type="ECO:0000256" key="11">
    <source>
        <dbReference type="ARBA" id="ARBA00023209"/>
    </source>
</evidence>
<evidence type="ECO:0000256" key="9">
    <source>
        <dbReference type="ARBA" id="ARBA00023098"/>
    </source>
</evidence>
<evidence type="ECO:0000256" key="12">
    <source>
        <dbReference type="ARBA" id="ARBA00023264"/>
    </source>
</evidence>
<keyword evidence="8 15" id="KW-1133">Transmembrane helix</keyword>
<evidence type="ECO:0000256" key="6">
    <source>
        <dbReference type="ARBA" id="ARBA00022692"/>
    </source>
</evidence>
<dbReference type="OrthoDB" id="10260889at2759"/>
<evidence type="ECO:0000256" key="7">
    <source>
        <dbReference type="ARBA" id="ARBA00022695"/>
    </source>
</evidence>
<evidence type="ECO:0000313" key="17">
    <source>
        <dbReference type="Proteomes" id="UP000051952"/>
    </source>
</evidence>
<keyword evidence="11" id="KW-0594">Phospholipid biosynthesis</keyword>
<keyword evidence="9" id="KW-0443">Lipid metabolism</keyword>
<keyword evidence="17" id="KW-1185">Reference proteome</keyword>
<dbReference type="GO" id="GO:0016024">
    <property type="term" value="P:CDP-diacylglycerol biosynthetic process"/>
    <property type="evidence" value="ECO:0007669"/>
    <property type="project" value="UniProtKB-UniPathway"/>
</dbReference>
<dbReference type="OMA" id="MIAERQP"/>
<comment type="similarity">
    <text evidence="2 13">Belongs to the CDS family.</text>
</comment>
<keyword evidence="10 15" id="KW-0472">Membrane</keyword>
<feature type="transmembrane region" description="Helical" evidence="15">
    <location>
        <begin position="393"/>
        <end position="411"/>
    </location>
</feature>
<comment type="subcellular location">
    <subcellularLocation>
        <location evidence="1">Cell membrane</location>
        <topology evidence="1">Multi-pass membrane protein</topology>
    </subcellularLocation>
</comment>
<name>A0A0S4IRI0_BODSA</name>
<sequence length="464" mass="50578">MPPTKRQQSSSSSADSNRNFTAPFPGNATPSPSTPKKKESQADISPAKRLSSPPAPLIDPSIIRRGVTIFVVAPTVLTLVTKSSLLLGFLTWVLTLIAMIEWTSLKRHLKVNLLWAASSVNRISADGSPGTTPKRDETKKQQQHQQQSVHSNQGDEDDVVCTSLMALEQEYPLPVAQLNTFIIGKCIGSSLIVLGAMISAPMFHFSVSVYFLFWVLFTLMGRNRSETTAVRARRRIAATTTATPPLISDAQQQEAAHQQQIVDVFHILELHVIAEFFTTELFFNFCLEYFGLVWISGLSYSILLAQVPKIGVMLMVVVLVSNWSNDIAALIVGKSLKGHTRPLYPKISPNKSLEGAVFGVLANGVTAAVLVLIFGPGSDEVKAVWGTENPGMWFFLIGLLMGVVGVMGDLLQSLFKRTARLKDTGAVFPGHGGVLDRIDGLLIVYPAAYWVLWVAMHLGVVNVA</sequence>
<dbReference type="AlphaFoldDB" id="A0A0S4IRI0"/>
<dbReference type="PANTHER" id="PTHR46382">
    <property type="entry name" value="PHOSPHATIDATE CYTIDYLYLTRANSFERASE"/>
    <property type="match status" value="1"/>
</dbReference>
<gene>
    <name evidence="16" type="ORF">BSAL_62780</name>
</gene>
<keyword evidence="3" id="KW-1003">Cell membrane</keyword>
<accession>A0A0S4IRI0</accession>
<feature type="transmembrane region" description="Helical" evidence="15">
    <location>
        <begin position="86"/>
        <end position="105"/>
    </location>
</feature>
<comment type="catalytic activity">
    <reaction evidence="13">
        <text>a 1,2-diacyl-sn-glycero-3-phosphate + CTP + H(+) = a CDP-1,2-diacyl-sn-glycerol + diphosphate</text>
        <dbReference type="Rhea" id="RHEA:16229"/>
        <dbReference type="ChEBI" id="CHEBI:15378"/>
        <dbReference type="ChEBI" id="CHEBI:33019"/>
        <dbReference type="ChEBI" id="CHEBI:37563"/>
        <dbReference type="ChEBI" id="CHEBI:58332"/>
        <dbReference type="ChEBI" id="CHEBI:58608"/>
        <dbReference type="EC" id="2.7.7.41"/>
    </reaction>
</comment>
<keyword evidence="5 13" id="KW-0808">Transferase</keyword>
<dbReference type="InterPro" id="IPR000374">
    <property type="entry name" value="PC_trans"/>
</dbReference>
<organism evidence="16 17">
    <name type="scientific">Bodo saltans</name>
    <name type="common">Flagellated protozoan</name>
    <dbReference type="NCBI Taxonomy" id="75058"/>
    <lineage>
        <taxon>Eukaryota</taxon>
        <taxon>Discoba</taxon>
        <taxon>Euglenozoa</taxon>
        <taxon>Kinetoplastea</taxon>
        <taxon>Metakinetoplastina</taxon>
        <taxon>Eubodonida</taxon>
        <taxon>Bodonidae</taxon>
        <taxon>Bodo</taxon>
    </lineage>
</organism>
<feature type="transmembrane region" description="Helical" evidence="15">
    <location>
        <begin position="203"/>
        <end position="221"/>
    </location>
</feature>
<evidence type="ECO:0000256" key="4">
    <source>
        <dbReference type="ARBA" id="ARBA00022516"/>
    </source>
</evidence>
<evidence type="ECO:0000256" key="13">
    <source>
        <dbReference type="RuleBase" id="RU003938"/>
    </source>
</evidence>
<evidence type="ECO:0000256" key="15">
    <source>
        <dbReference type="SAM" id="Phobius"/>
    </source>
</evidence>
<evidence type="ECO:0000256" key="10">
    <source>
        <dbReference type="ARBA" id="ARBA00023136"/>
    </source>
</evidence>
<dbReference type="EC" id="2.7.7.41" evidence="13"/>
<proteinExistence type="inferred from homology"/>
<feature type="transmembrane region" description="Helical" evidence="15">
    <location>
        <begin position="281"/>
        <end position="304"/>
    </location>
</feature>
<dbReference type="PROSITE" id="PS01315">
    <property type="entry name" value="CDS"/>
    <property type="match status" value="1"/>
</dbReference>
<dbReference type="VEuPathDB" id="TriTrypDB:BSAL_62780"/>
<evidence type="ECO:0000256" key="3">
    <source>
        <dbReference type="ARBA" id="ARBA00022475"/>
    </source>
</evidence>
<evidence type="ECO:0000313" key="16">
    <source>
        <dbReference type="EMBL" id="CUF47068.1"/>
    </source>
</evidence>
<dbReference type="EMBL" id="CYKH01000332">
    <property type="protein sequence ID" value="CUF47068.1"/>
    <property type="molecule type" value="Genomic_DNA"/>
</dbReference>
<evidence type="ECO:0000256" key="14">
    <source>
        <dbReference type="SAM" id="MobiDB-lite"/>
    </source>
</evidence>
<evidence type="ECO:0000256" key="8">
    <source>
        <dbReference type="ARBA" id="ARBA00022989"/>
    </source>
</evidence>
<keyword evidence="6 13" id="KW-0812">Transmembrane</keyword>
<evidence type="ECO:0000256" key="1">
    <source>
        <dbReference type="ARBA" id="ARBA00004651"/>
    </source>
</evidence>